<dbReference type="Gene3D" id="3.10.310.70">
    <property type="match status" value="1"/>
</dbReference>
<comment type="caution">
    <text evidence="2">The sequence shown here is derived from an EMBL/GenBank/DDBJ whole genome shotgun (WGS) entry which is preliminary data.</text>
</comment>
<accession>A0A9D2NAV9</accession>
<dbReference type="PANTHER" id="PTHR22642">
    <property type="entry name" value="IMIDAZOLONEPROPIONASE"/>
    <property type="match status" value="1"/>
</dbReference>
<name>A0A9D2NAV9_9FIRM</name>
<dbReference type="InterPro" id="IPR011059">
    <property type="entry name" value="Metal-dep_hydrolase_composite"/>
</dbReference>
<organism evidence="2 3">
    <name type="scientific">Candidatus Fusicatenibacter intestinigallinarum</name>
    <dbReference type="NCBI Taxonomy" id="2838598"/>
    <lineage>
        <taxon>Bacteria</taxon>
        <taxon>Bacillati</taxon>
        <taxon>Bacillota</taxon>
        <taxon>Clostridia</taxon>
        <taxon>Lachnospirales</taxon>
        <taxon>Lachnospiraceae</taxon>
        <taxon>Fusicatenibacter</taxon>
    </lineage>
</organism>
<dbReference type="PANTHER" id="PTHR22642:SF2">
    <property type="entry name" value="PROTEIN LONG AFTER FAR-RED 3"/>
    <property type="match status" value="1"/>
</dbReference>
<dbReference type="AlphaFoldDB" id="A0A9D2NAV9"/>
<evidence type="ECO:0000259" key="1">
    <source>
        <dbReference type="Pfam" id="PF07969"/>
    </source>
</evidence>
<dbReference type="InterPro" id="IPR033932">
    <property type="entry name" value="YtcJ-like"/>
</dbReference>
<dbReference type="Gene3D" id="2.30.40.10">
    <property type="entry name" value="Urease, subunit C, domain 1"/>
    <property type="match status" value="1"/>
</dbReference>
<sequence>MGQTIYYGGTIRTMDRNEQAEAVLVSAGRIAEVGTFEETEKEAEKRRKAGEGAPEYISLEGKTMLPAFIDAHSHLSGYASDLLQADLGKAESFNDIQNILREYAEEHQIPAGQWVRGKGYDHNRLKEKKHPDRELLDEALPDHPVMIAHQSGHVGVFSTSALERLGVTEETPAPEGGRIAKSGGVPTGYMEENAFIHYMKEVPMASLQEFLNAFDEAQKKYASYGITTVQEGMTVREILPFYQALTRQRILDLDVVLYADLAAREEMLEALEPYREGYRDHVRLGGWKIFLDGSPQSRTAWMREPYENGEDGYCGYGTMSDGEVREAFRQTFRDHMQLLAHCNGDAACEQFIRCYEEVRKEFPGQEIHPVIVHAQLLGTDQLERVKQLGMIPSFFVAHIYHWGEIHRENFGEERAERISPCRSALEHGIRFTFHQDTPVIAPDMLETVWCAVTRRTADGKILGEQERIPVEEALKAVTVHAAWQYGEEQDKGSITQGKSADFVILDRDPCTVDPEQIRSIRVLRTVKAGRTIYERRE</sequence>
<dbReference type="Gene3D" id="3.20.20.140">
    <property type="entry name" value="Metal-dependent hydrolases"/>
    <property type="match status" value="1"/>
</dbReference>
<dbReference type="SUPFAM" id="SSF51556">
    <property type="entry name" value="Metallo-dependent hydrolases"/>
    <property type="match status" value="1"/>
</dbReference>
<evidence type="ECO:0000313" key="3">
    <source>
        <dbReference type="Proteomes" id="UP000823849"/>
    </source>
</evidence>
<proteinExistence type="predicted"/>
<gene>
    <name evidence="2" type="ORF">H9705_05550</name>
</gene>
<reference evidence="2" key="2">
    <citation type="submission" date="2021-04" db="EMBL/GenBank/DDBJ databases">
        <authorList>
            <person name="Gilroy R."/>
        </authorList>
    </citation>
    <scope>NUCLEOTIDE SEQUENCE</scope>
    <source>
        <strain evidence="2">CHK185-5351</strain>
    </source>
</reference>
<dbReference type="SUPFAM" id="SSF51338">
    <property type="entry name" value="Composite domain of metallo-dependent hydrolases"/>
    <property type="match status" value="1"/>
</dbReference>
<dbReference type="CDD" id="cd01300">
    <property type="entry name" value="YtcJ_like"/>
    <property type="match status" value="1"/>
</dbReference>
<dbReference type="Pfam" id="PF07969">
    <property type="entry name" value="Amidohydro_3"/>
    <property type="match status" value="1"/>
</dbReference>
<protein>
    <submittedName>
        <fullName evidence="2">Amidohydrolase</fullName>
    </submittedName>
</protein>
<dbReference type="EMBL" id="DWWU01000022">
    <property type="protein sequence ID" value="HJC15279.1"/>
    <property type="molecule type" value="Genomic_DNA"/>
</dbReference>
<dbReference type="InterPro" id="IPR032466">
    <property type="entry name" value="Metal_Hydrolase"/>
</dbReference>
<reference evidence="2" key="1">
    <citation type="journal article" date="2021" name="PeerJ">
        <title>Extensive microbial diversity within the chicken gut microbiome revealed by metagenomics and culture.</title>
        <authorList>
            <person name="Gilroy R."/>
            <person name="Ravi A."/>
            <person name="Getino M."/>
            <person name="Pursley I."/>
            <person name="Horton D.L."/>
            <person name="Alikhan N.F."/>
            <person name="Baker D."/>
            <person name="Gharbi K."/>
            <person name="Hall N."/>
            <person name="Watson M."/>
            <person name="Adriaenssens E.M."/>
            <person name="Foster-Nyarko E."/>
            <person name="Jarju S."/>
            <person name="Secka A."/>
            <person name="Antonio M."/>
            <person name="Oren A."/>
            <person name="Chaudhuri R.R."/>
            <person name="La Ragione R."/>
            <person name="Hildebrand F."/>
            <person name="Pallen M.J."/>
        </authorList>
    </citation>
    <scope>NUCLEOTIDE SEQUENCE</scope>
    <source>
        <strain evidence="2">CHK185-5351</strain>
    </source>
</reference>
<dbReference type="InterPro" id="IPR013108">
    <property type="entry name" value="Amidohydro_3"/>
</dbReference>
<dbReference type="Proteomes" id="UP000823849">
    <property type="component" value="Unassembled WGS sequence"/>
</dbReference>
<evidence type="ECO:0000313" key="2">
    <source>
        <dbReference type="EMBL" id="HJC15279.1"/>
    </source>
</evidence>
<dbReference type="GO" id="GO:0016810">
    <property type="term" value="F:hydrolase activity, acting on carbon-nitrogen (but not peptide) bonds"/>
    <property type="evidence" value="ECO:0007669"/>
    <property type="project" value="InterPro"/>
</dbReference>
<feature type="domain" description="Amidohydrolase 3" evidence="1">
    <location>
        <begin position="56"/>
        <end position="533"/>
    </location>
</feature>